<keyword evidence="2" id="KW-1185">Reference proteome</keyword>
<sequence>MQTPSSFNLHLEMRRRAERYVLTSYTPFVVAMSQGTEERGTMERKKKEKFLAPSLNFGPLSSPGYR</sequence>
<proteinExistence type="predicted"/>
<protein>
    <submittedName>
        <fullName evidence="1">Uncharacterized protein</fullName>
    </submittedName>
</protein>
<accession>A0A4Z2HT70</accession>
<name>A0A4Z2HT70_9TELE</name>
<dbReference type="EMBL" id="SRLO01000185">
    <property type="protein sequence ID" value="TNN68741.1"/>
    <property type="molecule type" value="Genomic_DNA"/>
</dbReference>
<evidence type="ECO:0000313" key="2">
    <source>
        <dbReference type="Proteomes" id="UP000314294"/>
    </source>
</evidence>
<evidence type="ECO:0000313" key="1">
    <source>
        <dbReference type="EMBL" id="TNN68741.1"/>
    </source>
</evidence>
<comment type="caution">
    <text evidence="1">The sequence shown here is derived from an EMBL/GenBank/DDBJ whole genome shotgun (WGS) entry which is preliminary data.</text>
</comment>
<gene>
    <name evidence="1" type="ORF">EYF80_021053</name>
</gene>
<reference evidence="1 2" key="1">
    <citation type="submission" date="2019-03" db="EMBL/GenBank/DDBJ databases">
        <title>First draft genome of Liparis tanakae, snailfish: a comprehensive survey of snailfish specific genes.</title>
        <authorList>
            <person name="Kim W."/>
            <person name="Song I."/>
            <person name="Jeong J.-H."/>
            <person name="Kim D."/>
            <person name="Kim S."/>
            <person name="Ryu S."/>
            <person name="Song J.Y."/>
            <person name="Lee S.K."/>
        </authorList>
    </citation>
    <scope>NUCLEOTIDE SEQUENCE [LARGE SCALE GENOMIC DNA]</scope>
    <source>
        <tissue evidence="1">Muscle</tissue>
    </source>
</reference>
<dbReference type="AlphaFoldDB" id="A0A4Z2HT70"/>
<dbReference type="Proteomes" id="UP000314294">
    <property type="component" value="Unassembled WGS sequence"/>
</dbReference>
<organism evidence="1 2">
    <name type="scientific">Liparis tanakae</name>
    <name type="common">Tanaka's snailfish</name>
    <dbReference type="NCBI Taxonomy" id="230148"/>
    <lineage>
        <taxon>Eukaryota</taxon>
        <taxon>Metazoa</taxon>
        <taxon>Chordata</taxon>
        <taxon>Craniata</taxon>
        <taxon>Vertebrata</taxon>
        <taxon>Euteleostomi</taxon>
        <taxon>Actinopterygii</taxon>
        <taxon>Neopterygii</taxon>
        <taxon>Teleostei</taxon>
        <taxon>Neoteleostei</taxon>
        <taxon>Acanthomorphata</taxon>
        <taxon>Eupercaria</taxon>
        <taxon>Perciformes</taxon>
        <taxon>Cottioidei</taxon>
        <taxon>Cottales</taxon>
        <taxon>Liparidae</taxon>
        <taxon>Liparis</taxon>
    </lineage>
</organism>